<dbReference type="eggNOG" id="COG0626">
    <property type="taxonomic scope" value="Bacteria"/>
</dbReference>
<dbReference type="Gene3D" id="3.40.640.10">
    <property type="entry name" value="Type I PLP-dependent aspartate aminotransferase-like (Major domain)"/>
    <property type="match status" value="1"/>
</dbReference>
<dbReference type="SUPFAM" id="SSF53383">
    <property type="entry name" value="PLP-dependent transferases"/>
    <property type="match status" value="1"/>
</dbReference>
<dbReference type="InterPro" id="IPR015422">
    <property type="entry name" value="PyrdxlP-dep_Trfase_small"/>
</dbReference>
<keyword evidence="2 3" id="KW-0663">Pyridoxal phosphate</keyword>
<dbReference type="NCBIfam" id="NF006097">
    <property type="entry name" value="PRK08249.1"/>
    <property type="match status" value="1"/>
</dbReference>
<dbReference type="CDD" id="cd00614">
    <property type="entry name" value="CGS_like"/>
    <property type="match status" value="1"/>
</dbReference>
<dbReference type="GO" id="GO:0030170">
    <property type="term" value="F:pyridoxal phosphate binding"/>
    <property type="evidence" value="ECO:0007669"/>
    <property type="project" value="InterPro"/>
</dbReference>
<dbReference type="GO" id="GO:0009086">
    <property type="term" value="P:methionine biosynthetic process"/>
    <property type="evidence" value="ECO:0007669"/>
    <property type="project" value="UniProtKB-ARBA"/>
</dbReference>
<keyword evidence="5" id="KW-0808">Transferase</keyword>
<dbReference type="GO" id="GO:0019346">
    <property type="term" value="P:transsulfuration"/>
    <property type="evidence" value="ECO:0007669"/>
    <property type="project" value="InterPro"/>
</dbReference>
<dbReference type="EC" id="2.5.1.48" evidence="5"/>
<dbReference type="Gene3D" id="3.90.1150.10">
    <property type="entry name" value="Aspartate Aminotransferase, domain 1"/>
    <property type="match status" value="1"/>
</dbReference>
<organism evidence="5 6">
    <name type="scientific">Arcticibacter svalbardensis MN12-7</name>
    <dbReference type="NCBI Taxonomy" id="1150600"/>
    <lineage>
        <taxon>Bacteria</taxon>
        <taxon>Pseudomonadati</taxon>
        <taxon>Bacteroidota</taxon>
        <taxon>Sphingobacteriia</taxon>
        <taxon>Sphingobacteriales</taxon>
        <taxon>Sphingobacteriaceae</taxon>
        <taxon>Arcticibacter</taxon>
    </lineage>
</organism>
<dbReference type="InterPro" id="IPR000277">
    <property type="entry name" value="Cys/Met-Metab_PyrdxlP-dep_enz"/>
</dbReference>
<gene>
    <name evidence="5" type="ORF">ADIARSV_0365</name>
</gene>
<dbReference type="FunFam" id="3.40.640.10:FF:000046">
    <property type="entry name" value="Cystathionine gamma-lyase"/>
    <property type="match status" value="1"/>
</dbReference>
<dbReference type="GO" id="GO:0016846">
    <property type="term" value="F:carbon-sulfur lyase activity"/>
    <property type="evidence" value="ECO:0007669"/>
    <property type="project" value="TreeGrafter"/>
</dbReference>
<evidence type="ECO:0000256" key="4">
    <source>
        <dbReference type="RuleBase" id="RU362118"/>
    </source>
</evidence>
<dbReference type="PROSITE" id="PS00868">
    <property type="entry name" value="CYS_MET_METAB_PP"/>
    <property type="match status" value="1"/>
</dbReference>
<protein>
    <submittedName>
        <fullName evidence="5">Cystathionine gamma-synthase</fullName>
        <ecNumber evidence="5">2.5.1.48</ecNumber>
    </submittedName>
</protein>
<dbReference type="PATRIC" id="fig|1150600.3.peg.357"/>
<evidence type="ECO:0000256" key="2">
    <source>
        <dbReference type="ARBA" id="ARBA00022898"/>
    </source>
</evidence>
<dbReference type="RefSeq" id="WP_016193615.1">
    <property type="nucleotide sequence ID" value="NZ_AQPN01000012.1"/>
</dbReference>
<dbReference type="GO" id="GO:0003962">
    <property type="term" value="F:cystathionine gamma-synthase activity"/>
    <property type="evidence" value="ECO:0007669"/>
    <property type="project" value="UniProtKB-EC"/>
</dbReference>
<dbReference type="InterPro" id="IPR054542">
    <property type="entry name" value="Cys_met_metab_PP"/>
</dbReference>
<sequence length="406" mass="44091">MDFSKLKMGTASVWAGETERSYQGATTTPIVNSVTYAYDDLDEWYDVAAGKSKGYIYSRNTNPTVAVLEEKICVLEGAEATTAFATGMAAISNTLFALLSPGKRVVSINDTYGGTSKLFLEFLPEFKIEVSLCNTTDFEMLEKEIAKGCDVLYLETPTNPTLKVVDIKRLAAAAKKVGAVVVVDNTFATPINQNPLQLGADLVIHSATKFLCGHSDAMGGILCGKKELIEKVFRFREINGASIHPEAAYMILRGMKTLELRVERQNASALKIAKYLLNHDQVTDVFYPGLTTHPGHEIAKTQMSGFGGVLSFTIKGGYDQVKQFLPKLKLVHLAASLGSVSTLAGPPRTTSHVELNDEQRKQLGIPESLIRYSVGIENVEDLIADLDTALTAIKIDNTGNVAEKLS</sequence>
<dbReference type="FunFam" id="3.90.1150.10:FF:000033">
    <property type="entry name" value="Cystathionine gamma-synthase"/>
    <property type="match status" value="1"/>
</dbReference>
<keyword evidence="6" id="KW-1185">Reference proteome</keyword>
<dbReference type="STRING" id="1150600.ADIARSV_0365"/>
<comment type="similarity">
    <text evidence="4">Belongs to the trans-sulfuration enzymes family.</text>
</comment>
<name>R9GXC0_9SPHI</name>
<evidence type="ECO:0000256" key="1">
    <source>
        <dbReference type="ARBA" id="ARBA00001933"/>
    </source>
</evidence>
<dbReference type="GO" id="GO:0005737">
    <property type="term" value="C:cytoplasm"/>
    <property type="evidence" value="ECO:0007669"/>
    <property type="project" value="TreeGrafter"/>
</dbReference>
<accession>R9GXC0</accession>
<dbReference type="OrthoDB" id="9803729at2"/>
<feature type="modified residue" description="N6-(pyridoxal phosphate)lysine" evidence="3">
    <location>
        <position position="209"/>
    </location>
</feature>
<dbReference type="Proteomes" id="UP000014174">
    <property type="component" value="Unassembled WGS sequence"/>
</dbReference>
<dbReference type="InterPro" id="IPR015421">
    <property type="entry name" value="PyrdxlP-dep_Trfase_major"/>
</dbReference>
<dbReference type="PANTHER" id="PTHR11808:SF80">
    <property type="entry name" value="CYSTATHIONINE GAMMA-LYASE"/>
    <property type="match status" value="1"/>
</dbReference>
<dbReference type="InterPro" id="IPR015424">
    <property type="entry name" value="PyrdxlP-dep_Trfase"/>
</dbReference>
<reference evidence="5 6" key="1">
    <citation type="journal article" date="2013" name="Genome Announc.">
        <title>Draft Genome Sequence of Arcticibacter svalbardensis Strain MN12-7T, a Member of the Family Sphingobacteriaceae Isolated from an Arctic Soil Sample.</title>
        <authorList>
            <person name="Shivaji S."/>
            <person name="Ara S."/>
            <person name="Prasad S."/>
            <person name="Manasa B.P."/>
            <person name="Begum Z."/>
            <person name="Singh A."/>
            <person name="Kumar Pinnaka A."/>
        </authorList>
    </citation>
    <scope>NUCLEOTIDE SEQUENCE [LARGE SCALE GENOMIC DNA]</scope>
    <source>
        <strain evidence="5 6">MN12-7</strain>
    </source>
</reference>
<dbReference type="Pfam" id="PF01053">
    <property type="entry name" value="Cys_Met_Meta_PP"/>
    <property type="match status" value="1"/>
</dbReference>
<comment type="caution">
    <text evidence="5">The sequence shown here is derived from an EMBL/GenBank/DDBJ whole genome shotgun (WGS) entry which is preliminary data.</text>
</comment>
<proteinExistence type="inferred from homology"/>
<evidence type="ECO:0000313" key="6">
    <source>
        <dbReference type="Proteomes" id="UP000014174"/>
    </source>
</evidence>
<comment type="cofactor">
    <cofactor evidence="1 4">
        <name>pyridoxal 5'-phosphate</name>
        <dbReference type="ChEBI" id="CHEBI:597326"/>
    </cofactor>
</comment>
<dbReference type="PANTHER" id="PTHR11808">
    <property type="entry name" value="TRANS-SULFURATION ENZYME FAMILY MEMBER"/>
    <property type="match status" value="1"/>
</dbReference>
<evidence type="ECO:0000256" key="3">
    <source>
        <dbReference type="PIRSR" id="PIRSR001434-2"/>
    </source>
</evidence>
<dbReference type="PIRSF" id="PIRSF001434">
    <property type="entry name" value="CGS"/>
    <property type="match status" value="1"/>
</dbReference>
<dbReference type="AlphaFoldDB" id="R9GXC0"/>
<evidence type="ECO:0000313" key="5">
    <source>
        <dbReference type="EMBL" id="EOR96462.1"/>
    </source>
</evidence>
<dbReference type="EMBL" id="AQPN01000012">
    <property type="protein sequence ID" value="EOR96462.1"/>
    <property type="molecule type" value="Genomic_DNA"/>
</dbReference>